<dbReference type="GO" id="GO:0051537">
    <property type="term" value="F:2 iron, 2 sulfur cluster binding"/>
    <property type="evidence" value="ECO:0007669"/>
    <property type="project" value="UniProtKB-KW"/>
</dbReference>
<dbReference type="GO" id="GO:0016705">
    <property type="term" value="F:oxidoreductase activity, acting on paired donors, with incorporation or reduction of molecular oxygen"/>
    <property type="evidence" value="ECO:0007669"/>
    <property type="project" value="UniProtKB-ARBA"/>
</dbReference>
<name>A0A6B1D196_9CHLR</name>
<keyword evidence="1" id="KW-0001">2Fe-2S</keyword>
<dbReference type="EMBL" id="VXMH01000008">
    <property type="protein sequence ID" value="MYC93590.1"/>
    <property type="molecule type" value="Genomic_DNA"/>
</dbReference>
<evidence type="ECO:0000256" key="4">
    <source>
        <dbReference type="ARBA" id="ARBA00023014"/>
    </source>
</evidence>
<feature type="non-terminal residue" evidence="6">
    <location>
        <position position="45"/>
    </location>
</feature>
<evidence type="ECO:0000256" key="2">
    <source>
        <dbReference type="ARBA" id="ARBA00022723"/>
    </source>
</evidence>
<dbReference type="Gene3D" id="2.102.10.10">
    <property type="entry name" value="Rieske [2Fe-2S] iron-sulphur domain"/>
    <property type="match status" value="1"/>
</dbReference>
<keyword evidence="2" id="KW-0479">Metal-binding</keyword>
<evidence type="ECO:0000256" key="1">
    <source>
        <dbReference type="ARBA" id="ARBA00022714"/>
    </source>
</evidence>
<dbReference type="GO" id="GO:0046872">
    <property type="term" value="F:metal ion binding"/>
    <property type="evidence" value="ECO:0007669"/>
    <property type="project" value="UniProtKB-KW"/>
</dbReference>
<evidence type="ECO:0000256" key="3">
    <source>
        <dbReference type="ARBA" id="ARBA00023004"/>
    </source>
</evidence>
<dbReference type="Pfam" id="PF00355">
    <property type="entry name" value="Rieske"/>
    <property type="match status" value="1"/>
</dbReference>
<dbReference type="SUPFAM" id="SSF50022">
    <property type="entry name" value="ISP domain"/>
    <property type="match status" value="1"/>
</dbReference>
<gene>
    <name evidence="6" type="ORF">F4X14_01345</name>
</gene>
<reference evidence="6" key="1">
    <citation type="submission" date="2019-09" db="EMBL/GenBank/DDBJ databases">
        <title>Characterisation of the sponge microbiome using genome-centric metagenomics.</title>
        <authorList>
            <person name="Engelberts J.P."/>
            <person name="Robbins S.J."/>
            <person name="De Goeij J.M."/>
            <person name="Aranda M."/>
            <person name="Bell S.C."/>
            <person name="Webster N.S."/>
        </authorList>
    </citation>
    <scope>NUCLEOTIDE SEQUENCE</scope>
    <source>
        <strain evidence="6">SB0661_bin_32</strain>
    </source>
</reference>
<dbReference type="InterPro" id="IPR017941">
    <property type="entry name" value="Rieske_2Fe-2S"/>
</dbReference>
<accession>A0A6B1D196</accession>
<dbReference type="InterPro" id="IPR036922">
    <property type="entry name" value="Rieske_2Fe-2S_sf"/>
</dbReference>
<sequence length="45" mass="4790">MPAHVIATAGEIPPGGRKIVTVNGREIGVFNLDGAYYALRNICPH</sequence>
<protein>
    <submittedName>
        <fullName evidence="6">Rieske 2Fe-2S domain-containing protein</fullName>
    </submittedName>
</protein>
<organism evidence="6">
    <name type="scientific">Caldilineaceae bacterium SB0661_bin_32</name>
    <dbReference type="NCBI Taxonomy" id="2605255"/>
    <lineage>
        <taxon>Bacteria</taxon>
        <taxon>Bacillati</taxon>
        <taxon>Chloroflexota</taxon>
        <taxon>Caldilineae</taxon>
        <taxon>Caldilineales</taxon>
        <taxon>Caldilineaceae</taxon>
    </lineage>
</organism>
<keyword evidence="3" id="KW-0408">Iron</keyword>
<dbReference type="GO" id="GO:0004497">
    <property type="term" value="F:monooxygenase activity"/>
    <property type="evidence" value="ECO:0007669"/>
    <property type="project" value="UniProtKB-ARBA"/>
</dbReference>
<proteinExistence type="predicted"/>
<feature type="domain" description="Rieske" evidence="5">
    <location>
        <begin position="4"/>
        <end position="45"/>
    </location>
</feature>
<dbReference type="PROSITE" id="PS51296">
    <property type="entry name" value="RIESKE"/>
    <property type="match status" value="1"/>
</dbReference>
<keyword evidence="4" id="KW-0411">Iron-sulfur</keyword>
<evidence type="ECO:0000259" key="5">
    <source>
        <dbReference type="PROSITE" id="PS51296"/>
    </source>
</evidence>
<comment type="caution">
    <text evidence="6">The sequence shown here is derived from an EMBL/GenBank/DDBJ whole genome shotgun (WGS) entry which is preliminary data.</text>
</comment>
<dbReference type="AlphaFoldDB" id="A0A6B1D196"/>
<evidence type="ECO:0000313" key="6">
    <source>
        <dbReference type="EMBL" id="MYC93590.1"/>
    </source>
</evidence>